<reference evidence="15" key="1">
    <citation type="submission" date="2016-04" db="EMBL/GenBank/DDBJ databases">
        <authorList>
            <person name="Chen L."/>
            <person name="Zhuang W."/>
            <person name="Wang G."/>
        </authorList>
    </citation>
    <scope>NUCLEOTIDE SEQUENCE [LARGE SCALE GENOMIC DNA]</scope>
    <source>
        <strain evidence="15">17621</strain>
    </source>
</reference>
<dbReference type="STRING" id="354355.SAMN05660816_00975"/>
<dbReference type="PANTHER" id="PTHR24422:SF10">
    <property type="entry name" value="CHEMOTAXIS PROTEIN METHYLTRANSFERASE 2"/>
    <property type="match status" value="1"/>
</dbReference>
<evidence type="ECO:0000256" key="3">
    <source>
        <dbReference type="ARBA" id="ARBA00022603"/>
    </source>
</evidence>
<dbReference type="InterPro" id="IPR036097">
    <property type="entry name" value="HisK_dim/P_sf"/>
</dbReference>
<dbReference type="Pfam" id="PF01739">
    <property type="entry name" value="CheR"/>
    <property type="match status" value="1"/>
</dbReference>
<organism evidence="14 15">
    <name type="scientific">Niastella yeongjuensis</name>
    <dbReference type="NCBI Taxonomy" id="354355"/>
    <lineage>
        <taxon>Bacteria</taxon>
        <taxon>Pseudomonadati</taxon>
        <taxon>Bacteroidota</taxon>
        <taxon>Chitinophagia</taxon>
        <taxon>Chitinophagales</taxon>
        <taxon>Chitinophagaceae</taxon>
        <taxon>Niastella</taxon>
    </lineage>
</organism>
<evidence type="ECO:0000256" key="8">
    <source>
        <dbReference type="SAM" id="MobiDB-lite"/>
    </source>
</evidence>
<dbReference type="InterPro" id="IPR036890">
    <property type="entry name" value="HATPase_C_sf"/>
</dbReference>
<keyword evidence="6" id="KW-0378">Hydrolase</keyword>
<dbReference type="Pfam" id="PF13596">
    <property type="entry name" value="PAS_10"/>
    <property type="match status" value="1"/>
</dbReference>
<evidence type="ECO:0008006" key="16">
    <source>
        <dbReference type="Google" id="ProtNLM"/>
    </source>
</evidence>
<dbReference type="RefSeq" id="WP_081200844.1">
    <property type="nucleotide sequence ID" value="NZ_FOCZ01000002.1"/>
</dbReference>
<dbReference type="InterPro" id="IPR003594">
    <property type="entry name" value="HATPase_dom"/>
</dbReference>
<dbReference type="GO" id="GO:0000155">
    <property type="term" value="F:phosphorelay sensor kinase activity"/>
    <property type="evidence" value="ECO:0007669"/>
    <property type="project" value="InterPro"/>
</dbReference>
<evidence type="ECO:0000313" key="14">
    <source>
        <dbReference type="EMBL" id="OQP46837.1"/>
    </source>
</evidence>
<keyword evidence="15" id="KW-1185">Reference proteome</keyword>
<dbReference type="CDD" id="cd00082">
    <property type="entry name" value="HisKA"/>
    <property type="match status" value="1"/>
</dbReference>
<feature type="coiled-coil region" evidence="7">
    <location>
        <begin position="954"/>
        <end position="995"/>
    </location>
</feature>
<feature type="active site" evidence="6">
    <location>
        <position position="23"/>
    </location>
</feature>
<dbReference type="InterPro" id="IPR035965">
    <property type="entry name" value="PAS-like_dom_sf"/>
</dbReference>
<dbReference type="SUPFAM" id="SSF47757">
    <property type="entry name" value="Chemotaxis receptor methyltransferase CheR, N-terminal domain"/>
    <property type="match status" value="1"/>
</dbReference>
<dbReference type="InterPro" id="IPR029063">
    <property type="entry name" value="SAM-dependent_MTases_sf"/>
</dbReference>
<dbReference type="Gene3D" id="3.40.50.180">
    <property type="entry name" value="Methylesterase CheB, C-terminal domain"/>
    <property type="match status" value="1"/>
</dbReference>
<dbReference type="SUPFAM" id="SSF52738">
    <property type="entry name" value="Methylesterase CheB, C-terminal domain"/>
    <property type="match status" value="1"/>
</dbReference>
<protein>
    <recommendedName>
        <fullName evidence="16">Chemotaxis protein</fullName>
    </recommendedName>
</protein>
<evidence type="ECO:0000256" key="4">
    <source>
        <dbReference type="ARBA" id="ARBA00022679"/>
    </source>
</evidence>
<proteinExistence type="predicted"/>
<name>A0A1V9EL10_9BACT</name>
<dbReference type="SMART" id="SM00387">
    <property type="entry name" value="HATPase_c"/>
    <property type="match status" value="1"/>
</dbReference>
<evidence type="ECO:0000256" key="2">
    <source>
        <dbReference type="ARBA" id="ARBA00001541"/>
    </source>
</evidence>
<feature type="active site" evidence="6">
    <location>
        <position position="142"/>
    </location>
</feature>
<comment type="caution">
    <text evidence="14">The sequence shown here is derived from an EMBL/GenBank/DDBJ whole genome shotgun (WGS) entry which is preliminary data.</text>
</comment>
<dbReference type="InterPro" id="IPR000780">
    <property type="entry name" value="CheR_MeTrfase"/>
</dbReference>
<dbReference type="Pfam" id="PF08447">
    <property type="entry name" value="PAS_3"/>
    <property type="match status" value="2"/>
</dbReference>
<feature type="domain" description="CheB-type methylesterase" evidence="12">
    <location>
        <begin position="11"/>
        <end position="200"/>
    </location>
</feature>
<dbReference type="SMART" id="SM00091">
    <property type="entry name" value="PAS"/>
    <property type="match status" value="3"/>
</dbReference>
<dbReference type="InterPro" id="IPR000014">
    <property type="entry name" value="PAS"/>
</dbReference>
<dbReference type="SMART" id="SM00086">
    <property type="entry name" value="PAC"/>
    <property type="match status" value="2"/>
</dbReference>
<dbReference type="Pfam" id="PF00512">
    <property type="entry name" value="HisKA"/>
    <property type="match status" value="1"/>
</dbReference>
<dbReference type="GO" id="GO:0008984">
    <property type="term" value="F:protein-glutamate methylesterase activity"/>
    <property type="evidence" value="ECO:0007669"/>
    <property type="project" value="InterPro"/>
</dbReference>
<dbReference type="FunFam" id="3.30.450.20:FF:000099">
    <property type="entry name" value="Sensory box sensor histidine kinase"/>
    <property type="match status" value="1"/>
</dbReference>
<keyword evidence="3" id="KW-0489">Methyltransferase</keyword>
<dbReference type="InterPro" id="IPR013655">
    <property type="entry name" value="PAS_fold_3"/>
</dbReference>
<dbReference type="Gene3D" id="3.40.50.150">
    <property type="entry name" value="Vaccinia Virus protein VP39"/>
    <property type="match status" value="1"/>
</dbReference>
<dbReference type="PROSITE" id="PS50109">
    <property type="entry name" value="HIS_KIN"/>
    <property type="match status" value="1"/>
</dbReference>
<evidence type="ECO:0000256" key="6">
    <source>
        <dbReference type="PROSITE-ProRule" id="PRU00050"/>
    </source>
</evidence>
<dbReference type="Gene3D" id="1.10.287.130">
    <property type="match status" value="1"/>
</dbReference>
<dbReference type="GO" id="GO:0000156">
    <property type="term" value="F:phosphorelay response regulator activity"/>
    <property type="evidence" value="ECO:0007669"/>
    <property type="project" value="InterPro"/>
</dbReference>
<dbReference type="SUPFAM" id="SSF55874">
    <property type="entry name" value="ATPase domain of HSP90 chaperone/DNA topoisomerase II/histidine kinase"/>
    <property type="match status" value="1"/>
</dbReference>
<feature type="domain" description="CheR-type methyltransferase" evidence="13">
    <location>
        <begin position="216"/>
        <end position="453"/>
    </location>
</feature>
<evidence type="ECO:0000256" key="1">
    <source>
        <dbReference type="ARBA" id="ARBA00000085"/>
    </source>
</evidence>
<feature type="domain" description="PAS" evidence="10">
    <location>
        <begin position="992"/>
        <end position="1065"/>
    </location>
</feature>
<dbReference type="SUPFAM" id="SSF55785">
    <property type="entry name" value="PYP-like sensor domain (PAS domain)"/>
    <property type="match status" value="4"/>
</dbReference>
<dbReference type="PROSITE" id="PS50123">
    <property type="entry name" value="CHER"/>
    <property type="match status" value="1"/>
</dbReference>
<evidence type="ECO:0000259" key="10">
    <source>
        <dbReference type="PROSITE" id="PS50112"/>
    </source>
</evidence>
<dbReference type="InterPro" id="IPR003661">
    <property type="entry name" value="HisK_dim/P_dom"/>
</dbReference>
<evidence type="ECO:0000256" key="7">
    <source>
        <dbReference type="SAM" id="Coils"/>
    </source>
</evidence>
<keyword evidence="7" id="KW-0175">Coiled coil</keyword>
<feature type="domain" description="PAS" evidence="10">
    <location>
        <begin position="1129"/>
        <end position="1199"/>
    </location>
</feature>
<feature type="domain" description="PAC" evidence="11">
    <location>
        <begin position="1202"/>
        <end position="1254"/>
    </location>
</feature>
<dbReference type="InterPro" id="IPR000700">
    <property type="entry name" value="PAS-assoc_C"/>
</dbReference>
<dbReference type="PANTHER" id="PTHR24422">
    <property type="entry name" value="CHEMOTAXIS PROTEIN METHYLTRANSFERASE"/>
    <property type="match status" value="1"/>
</dbReference>
<dbReference type="Pfam" id="PF02518">
    <property type="entry name" value="HATPase_c"/>
    <property type="match status" value="1"/>
</dbReference>
<feature type="domain" description="Histidine kinase" evidence="9">
    <location>
        <begin position="1283"/>
        <end position="1509"/>
    </location>
</feature>
<evidence type="ECO:0000259" key="9">
    <source>
        <dbReference type="PROSITE" id="PS50109"/>
    </source>
</evidence>
<evidence type="ECO:0000259" key="13">
    <source>
        <dbReference type="PROSITE" id="PS50123"/>
    </source>
</evidence>
<dbReference type="NCBIfam" id="TIGR00229">
    <property type="entry name" value="sensory_box"/>
    <property type="match status" value="2"/>
</dbReference>
<dbReference type="InterPro" id="IPR035909">
    <property type="entry name" value="CheB_C"/>
</dbReference>
<evidence type="ECO:0000256" key="5">
    <source>
        <dbReference type="ARBA" id="ARBA00022691"/>
    </source>
</evidence>
<dbReference type="SUPFAM" id="SSF47384">
    <property type="entry name" value="Homodimeric domain of signal transducing histidine kinase"/>
    <property type="match status" value="1"/>
</dbReference>
<dbReference type="CDD" id="cd00130">
    <property type="entry name" value="PAS"/>
    <property type="match status" value="2"/>
</dbReference>
<comment type="catalytic activity">
    <reaction evidence="1">
        <text>ATP + protein L-histidine = ADP + protein N-phospho-L-histidine.</text>
        <dbReference type="EC" id="2.7.13.3"/>
    </reaction>
</comment>
<comment type="catalytic activity">
    <reaction evidence="2">
        <text>L-glutamyl-[protein] + S-adenosyl-L-methionine = [protein]-L-glutamate 5-O-methyl ester + S-adenosyl-L-homocysteine</text>
        <dbReference type="Rhea" id="RHEA:24452"/>
        <dbReference type="Rhea" id="RHEA-COMP:10208"/>
        <dbReference type="Rhea" id="RHEA-COMP:10311"/>
        <dbReference type="ChEBI" id="CHEBI:29973"/>
        <dbReference type="ChEBI" id="CHEBI:57856"/>
        <dbReference type="ChEBI" id="CHEBI:59789"/>
        <dbReference type="ChEBI" id="CHEBI:82795"/>
        <dbReference type="EC" id="2.1.1.80"/>
    </reaction>
</comment>
<sequence>MLFFTKNNTLQQDDTYVVGIGASAGGLEAINELFDNVSYSENIAFIVVQHLSSDYKSLLVELLAKHTHMPVEEAGHRQRVEPGKVYVIPNNKELTIHNGQLILAEKEFDKGPNTAIDTFLQSLARDQRQFAIAVLLSGTGTDGTRGIETIKDHDGFVIVQDPISARFDGMPKSAIGSGYADLIVSPAEVFSQIENHIDGVIPSKNTSSKKYNDGVQNILAIIYRKTGYDFLQYKEPTIVRRLTRRMQMLKLEDIQAYEHYVAAHEEEPLLLTKEFFIGVTNFFRDKDAFNCLNRQVIIKLIENKEEQESLKVWVTACSTGQEAYSIAILVDKALQQFNRQLDVKIFASDIDKTAVEFASKGKYTRNQLLGLDKKFQDEYFTEVEDGLIIIPRIRKQVVFAAHDITKDPPFIKNDLITCRNLLIYLNPSLQENVLSTLHFSLNNGGYLFLGTSENPSLLRKGFTEVNSKWKIYRRTTDQNTYARGVLNSARNRLAAFTNNTGSKSKTDVQLSDDFRNVLADKMGFAGIYINDNYEIKEAIGNFKKYLTLPDKLSTLNILKMAPPELSGMLSTSLRKCLKENAKQEIRNVRVRLNEEQRMLDVFIYPPRETSNGTYSLVVFADCVFKNDKTPVMVQDISELQKDQYVSQLEDELRETRTNLQMAIESLETANEELQSSNEELQSANEELQSSNEELQSLNEELHTLNTEHQIRIKELVELNDDISNYLQTSQIGQIFLDQKLRIRRFNNSATGVFNIIEGDIGRPIEHITHHIKASSFGEDIKTANKTGKVIEREIELDNGNVYLLRILPYIRQDKVRDGLVISMVDISATRNLNTLVKSVFEASANPIFVFESKRGDDGKVIDYVCTVANHNAYHSLGTQIKGDRMSLVRDFTELASSSLLKKYSEVVNTGEPAVGLEINFIKNGNKMWYQVGINKMQDGFVLVLSDITLRKEAEEKLRKNYNELLITKETLRELNNQLEKKVKERTRDLEESEERFRMVASLTNDVIWDWNFAENNVWWSDSFYDLFGYVGDEKQVRKHSFRLKHIHNDDRQRVEEAINASLENPRREFNIAYRFQKQNGEYAYVLDRGMLLTDDQGIPYRMIGAMVDVTRLEHSNQQLQQKKIELQTQIGQFRFVTDFMPQIVFSAQADGNFDFFNQKWYEYTGLKEEQTGNNGWMTALHPQDYDRTLKTWQQSLANGNSVQFESRLHRSDGSYRWFLMRALPMRDEKGQIEKWFGTFTDIHNQKLAEQLLEEMIQERTRELRMSNEKLEASNADLMQFASVASHDLKEPLRKIHFFSGLIKEMLAEEAASVDIDTYIDRIISASSRATNLINDVLSYSRLSSENMVEDVDLNNIVGEILQDLELVIGEKNARIQVGNLPVIQAVSGQMRQLFQNIIANSLKFHKPGQSPVIYITSKPVDIDTYPEMNDAAGQLFEIRLKDEGIGFEDQYARKIFSLFQRLNSKEKYEGTGIGLAIANKIVERHHGLIMAKGHQHDGAEFIIVLPEMQPAVRSNEDGQVKNELIKSN</sequence>
<evidence type="ECO:0000259" key="12">
    <source>
        <dbReference type="PROSITE" id="PS50122"/>
    </source>
</evidence>
<dbReference type="SMART" id="SM00388">
    <property type="entry name" value="HisKA"/>
    <property type="match status" value="1"/>
</dbReference>
<feature type="domain" description="PAC" evidence="11">
    <location>
        <begin position="1069"/>
        <end position="1121"/>
    </location>
</feature>
<dbReference type="InterPro" id="IPR000673">
    <property type="entry name" value="Sig_transdc_resp-reg_Me-estase"/>
</dbReference>
<dbReference type="GO" id="GO:0005737">
    <property type="term" value="C:cytoplasm"/>
    <property type="evidence" value="ECO:0007669"/>
    <property type="project" value="InterPro"/>
</dbReference>
<feature type="active site" evidence="6">
    <location>
        <position position="50"/>
    </location>
</feature>
<dbReference type="Gene3D" id="3.30.450.20">
    <property type="entry name" value="PAS domain"/>
    <property type="match status" value="4"/>
</dbReference>
<dbReference type="PROSITE" id="PS50112">
    <property type="entry name" value="PAS"/>
    <property type="match status" value="2"/>
</dbReference>
<dbReference type="GO" id="GO:0006935">
    <property type="term" value="P:chemotaxis"/>
    <property type="evidence" value="ECO:0007669"/>
    <property type="project" value="UniProtKB-UniRule"/>
</dbReference>
<dbReference type="SMART" id="SM00138">
    <property type="entry name" value="MeTrc"/>
    <property type="match status" value="1"/>
</dbReference>
<feature type="region of interest" description="Disordered" evidence="8">
    <location>
        <begin position="671"/>
        <end position="694"/>
    </location>
</feature>
<dbReference type="InterPro" id="IPR050903">
    <property type="entry name" value="Bact_Chemotaxis_MeTrfase"/>
</dbReference>
<keyword evidence="4" id="KW-0808">Transferase</keyword>
<accession>A0A1V9EL10</accession>
<dbReference type="Pfam" id="PF03705">
    <property type="entry name" value="CheR_N"/>
    <property type="match status" value="1"/>
</dbReference>
<keyword evidence="6" id="KW-0145">Chemotaxis</keyword>
<dbReference type="CDD" id="cd16434">
    <property type="entry name" value="CheB-CheR_fusion"/>
    <property type="match status" value="1"/>
</dbReference>
<dbReference type="Gene3D" id="1.10.155.10">
    <property type="entry name" value="Chemotaxis receptor methyltransferase CheR, N-terminal domain"/>
    <property type="match status" value="1"/>
</dbReference>
<dbReference type="PROSITE" id="PS50122">
    <property type="entry name" value="CHEB"/>
    <property type="match status" value="1"/>
</dbReference>
<dbReference type="InterPro" id="IPR001610">
    <property type="entry name" value="PAC"/>
</dbReference>
<dbReference type="InterPro" id="IPR022641">
    <property type="entry name" value="CheR_N"/>
</dbReference>
<evidence type="ECO:0000313" key="15">
    <source>
        <dbReference type="Proteomes" id="UP000192610"/>
    </source>
</evidence>
<gene>
    <name evidence="14" type="ORF">A4H97_04760</name>
</gene>
<dbReference type="OrthoDB" id="9816309at2"/>
<dbReference type="InterPro" id="IPR005467">
    <property type="entry name" value="His_kinase_dom"/>
</dbReference>
<dbReference type="PRINTS" id="PR00996">
    <property type="entry name" value="CHERMTFRASE"/>
</dbReference>
<keyword evidence="5" id="KW-0949">S-adenosyl-L-methionine</keyword>
<dbReference type="SUPFAM" id="SSF53335">
    <property type="entry name" value="S-adenosyl-L-methionine-dependent methyltransferases"/>
    <property type="match status" value="1"/>
</dbReference>
<dbReference type="Gene3D" id="3.30.565.10">
    <property type="entry name" value="Histidine kinase-like ATPase, C-terminal domain"/>
    <property type="match status" value="1"/>
</dbReference>
<dbReference type="Proteomes" id="UP000192610">
    <property type="component" value="Unassembled WGS sequence"/>
</dbReference>
<dbReference type="GO" id="GO:0008983">
    <property type="term" value="F:protein-glutamate O-methyltransferase activity"/>
    <property type="evidence" value="ECO:0007669"/>
    <property type="project" value="UniProtKB-EC"/>
</dbReference>
<dbReference type="Pfam" id="PF01339">
    <property type="entry name" value="CheB_methylest"/>
    <property type="match status" value="1"/>
</dbReference>
<dbReference type="GO" id="GO:0032259">
    <property type="term" value="P:methylation"/>
    <property type="evidence" value="ECO:0007669"/>
    <property type="project" value="UniProtKB-KW"/>
</dbReference>
<dbReference type="InterPro" id="IPR022642">
    <property type="entry name" value="CheR_C"/>
</dbReference>
<dbReference type="EMBL" id="LVXG01000023">
    <property type="protein sequence ID" value="OQP46837.1"/>
    <property type="molecule type" value="Genomic_DNA"/>
</dbReference>
<dbReference type="InterPro" id="IPR036804">
    <property type="entry name" value="CheR_N_sf"/>
</dbReference>
<dbReference type="PROSITE" id="PS50113">
    <property type="entry name" value="PAC"/>
    <property type="match status" value="2"/>
</dbReference>
<evidence type="ECO:0000259" key="11">
    <source>
        <dbReference type="PROSITE" id="PS50113"/>
    </source>
</evidence>